<dbReference type="EMBL" id="CAJQZP010000527">
    <property type="protein sequence ID" value="CAG4966339.1"/>
    <property type="molecule type" value="Genomic_DNA"/>
</dbReference>
<comment type="caution">
    <text evidence="1">The sequence shown here is derived from an EMBL/GenBank/DDBJ whole genome shotgun (WGS) entry which is preliminary data.</text>
</comment>
<keyword evidence="2" id="KW-1185">Reference proteome</keyword>
<evidence type="ECO:0000313" key="2">
    <source>
        <dbReference type="Proteomes" id="UP000691718"/>
    </source>
</evidence>
<evidence type="ECO:0000313" key="1">
    <source>
        <dbReference type="EMBL" id="CAG4966339.1"/>
    </source>
</evidence>
<name>A0A8S3WMB3_PARAO</name>
<proteinExistence type="predicted"/>
<accession>A0A8S3WMB3</accession>
<dbReference type="Proteomes" id="UP000691718">
    <property type="component" value="Unassembled WGS sequence"/>
</dbReference>
<gene>
    <name evidence="1" type="ORF">PAPOLLO_LOCUS7595</name>
</gene>
<sequence>MGNDNCYTADLLYRMYCDDSNQLYMLYLKQTLKDVQIALKAFEGEDNDPTKLLDTLVFLMQSLGKNIVFPTFDLLTTPIPNECMYANPHLGYTFEQKMLKTS</sequence>
<dbReference type="AlphaFoldDB" id="A0A8S3WMB3"/>
<organism evidence="1 2">
    <name type="scientific">Parnassius apollo</name>
    <name type="common">Apollo butterfly</name>
    <name type="synonym">Papilio apollo</name>
    <dbReference type="NCBI Taxonomy" id="110799"/>
    <lineage>
        <taxon>Eukaryota</taxon>
        <taxon>Metazoa</taxon>
        <taxon>Ecdysozoa</taxon>
        <taxon>Arthropoda</taxon>
        <taxon>Hexapoda</taxon>
        <taxon>Insecta</taxon>
        <taxon>Pterygota</taxon>
        <taxon>Neoptera</taxon>
        <taxon>Endopterygota</taxon>
        <taxon>Lepidoptera</taxon>
        <taxon>Glossata</taxon>
        <taxon>Ditrysia</taxon>
        <taxon>Papilionoidea</taxon>
        <taxon>Papilionidae</taxon>
        <taxon>Parnassiinae</taxon>
        <taxon>Parnassini</taxon>
        <taxon>Parnassius</taxon>
        <taxon>Parnassius</taxon>
    </lineage>
</organism>
<protein>
    <submittedName>
        <fullName evidence="1">(apollo) hypothetical protein</fullName>
    </submittedName>
</protein>
<dbReference type="OrthoDB" id="10023262at2759"/>
<reference evidence="1" key="1">
    <citation type="submission" date="2021-04" db="EMBL/GenBank/DDBJ databases">
        <authorList>
            <person name="Tunstrom K."/>
        </authorList>
    </citation>
    <scope>NUCLEOTIDE SEQUENCE</scope>
</reference>